<sequence length="746" mass="81488">MADEMVRRAQRFVNDVYSSRTGMTVEEDGRTKWEVMYALTRALQSELGISPVSNSFGPTTLSTLTSRYPKLNFGTMPSADFCRIIQSALYCKGYDGDGINGAYGPRVQAAVTKLKEDMGVETVFPGSDLTPKVFKGLLTMDAYVDVNSGSPTVREIQQWLNGRYIGRRDFFVIPCDGHHSRDVAKSVLFAIQYELGMADGSANGVFGPATQAGLKQHTVSLGNTGIWVWLFSAVLALNKRPVDFTGTFDSSLGSAVREFQSFAKLAVSGNGDFPTWASLLVSYGDQTRNGEACDGVTRITASRAATLKAQGIGYVGRYLTALSSTSLPEKPIQEGELQTIAASGLRCFPIYQTFGRDAASFTYAAGRAAGYAAMNAAQDHGFKNGTRIFFAVDFDALDGEVTSNVLPHFKGIVDSLADAGNPYLVGIYGPRNVCSRVAAAGHSTASFVSDMSSGFSGNLGYPLPEDWAYDQIATRTIGSGDGRIEIDVDIVSGRDSGQGSFDPPRKVVPDTRLAVEVYPALELDVGKYMESIGFPNNGGTRNFAHWKCLQTTVWDHDDVITELSNRYTMRKALIQASAYWEMRHWDAIDDSVDALVEGYHNRPPGVPPPPNVPRDSSTGIAQIFGATAILAWNHCIAKGVATGRIRDTAVDEDIYATWKQLKNDEEYALRTVAMIHIWDADGKPGGQNPPEGETVLRPIALNYTEREIFEVLRRYQGWGPEAEEHAGQRMALYHILEKYNGISRHL</sequence>
<dbReference type="EMBL" id="RSEC01000060">
    <property type="protein sequence ID" value="RSD10299.1"/>
    <property type="molecule type" value="Genomic_DNA"/>
</dbReference>
<protein>
    <submittedName>
        <fullName evidence="3">DUF1906 domain-containing protein</fullName>
    </submittedName>
</protein>
<evidence type="ECO:0000259" key="1">
    <source>
        <dbReference type="Pfam" id="PF01471"/>
    </source>
</evidence>
<dbReference type="InterPro" id="IPR002477">
    <property type="entry name" value="Peptidoglycan-bd-like"/>
</dbReference>
<dbReference type="SUPFAM" id="SSF47090">
    <property type="entry name" value="PGBD-like"/>
    <property type="match status" value="1"/>
</dbReference>
<comment type="caution">
    <text evidence="3">The sequence shown here is derived from an EMBL/GenBank/DDBJ whole genome shotgun (WGS) entry which is preliminary data.</text>
</comment>
<accession>A0A3R9F087</accession>
<feature type="domain" description="Rv2525c-like glycoside hydrolase-like" evidence="2">
    <location>
        <begin position="306"/>
        <end position="491"/>
    </location>
</feature>
<name>A0A3R9F087_9PSEU</name>
<dbReference type="InterPro" id="IPR015020">
    <property type="entry name" value="Rv2525c-like_Glyco_Hydro-like"/>
</dbReference>
<evidence type="ECO:0000259" key="2">
    <source>
        <dbReference type="Pfam" id="PF08924"/>
    </source>
</evidence>
<evidence type="ECO:0000313" key="4">
    <source>
        <dbReference type="Proteomes" id="UP000267081"/>
    </source>
</evidence>
<evidence type="ECO:0000313" key="3">
    <source>
        <dbReference type="EMBL" id="RSD10299.1"/>
    </source>
</evidence>
<proteinExistence type="predicted"/>
<dbReference type="CDD" id="cd06418">
    <property type="entry name" value="GH25_BacA-like"/>
    <property type="match status" value="1"/>
</dbReference>
<dbReference type="InterPro" id="IPR017853">
    <property type="entry name" value="GH"/>
</dbReference>
<dbReference type="AlphaFoldDB" id="A0A3R9F087"/>
<gene>
    <name evidence="3" type="ORF">EIY87_36055</name>
</gene>
<dbReference type="InterPro" id="IPR036365">
    <property type="entry name" value="PGBD-like_sf"/>
</dbReference>
<dbReference type="OrthoDB" id="1795295at2"/>
<dbReference type="RefSeq" id="WP_125314448.1">
    <property type="nucleotide sequence ID" value="NZ_RSEC01000060.1"/>
</dbReference>
<reference evidence="3 4" key="1">
    <citation type="submission" date="2018-12" db="EMBL/GenBank/DDBJ databases">
        <title>Amycolatopsis eburnea sp. nov. actinomycete associate with arbuscular mycorrhiza fungal spore.</title>
        <authorList>
            <person name="Lumyong S."/>
            <person name="Chaiya L."/>
        </authorList>
    </citation>
    <scope>NUCLEOTIDE SEQUENCE [LARGE SCALE GENOMIC DNA]</scope>
    <source>
        <strain evidence="3 4">GLM-1</strain>
    </source>
</reference>
<dbReference type="Pfam" id="PF01471">
    <property type="entry name" value="PG_binding_1"/>
    <property type="match status" value="1"/>
</dbReference>
<dbReference type="Pfam" id="PF08924">
    <property type="entry name" value="Rv2525c_GlyHyd-like"/>
    <property type="match status" value="1"/>
</dbReference>
<feature type="domain" description="Peptidoglycan binding-like" evidence="1">
    <location>
        <begin position="241"/>
        <end position="279"/>
    </location>
</feature>
<dbReference type="Proteomes" id="UP000267081">
    <property type="component" value="Unassembled WGS sequence"/>
</dbReference>
<keyword evidence="4" id="KW-1185">Reference proteome</keyword>
<dbReference type="Gene3D" id="3.20.20.80">
    <property type="entry name" value="Glycosidases"/>
    <property type="match status" value="1"/>
</dbReference>
<dbReference type="SUPFAM" id="SSF51445">
    <property type="entry name" value="(Trans)glycosidases"/>
    <property type="match status" value="1"/>
</dbReference>
<organism evidence="3 4">
    <name type="scientific">Amycolatopsis eburnea</name>
    <dbReference type="NCBI Taxonomy" id="2267691"/>
    <lineage>
        <taxon>Bacteria</taxon>
        <taxon>Bacillati</taxon>
        <taxon>Actinomycetota</taxon>
        <taxon>Actinomycetes</taxon>
        <taxon>Pseudonocardiales</taxon>
        <taxon>Pseudonocardiaceae</taxon>
        <taxon>Amycolatopsis</taxon>
    </lineage>
</organism>